<accession>A0A0E2B4N7</accession>
<evidence type="ECO:0000313" key="2">
    <source>
        <dbReference type="EMBL" id="EKO16135.1"/>
    </source>
</evidence>
<proteinExistence type="predicted"/>
<comment type="caution">
    <text evidence="2">The sequence shown here is derived from an EMBL/GenBank/DDBJ whole genome shotgun (WGS) entry which is preliminary data.</text>
</comment>
<name>A0A0E2B4N7_9LEPT</name>
<keyword evidence="1" id="KW-0472">Membrane</keyword>
<keyword evidence="1" id="KW-0812">Transmembrane</keyword>
<gene>
    <name evidence="2" type="ORF">LEP1GSC081_3674</name>
</gene>
<keyword evidence="1" id="KW-1133">Transmembrane helix</keyword>
<dbReference type="Proteomes" id="UP000006253">
    <property type="component" value="Unassembled WGS sequence"/>
</dbReference>
<protein>
    <submittedName>
        <fullName evidence="2">Uncharacterized protein</fullName>
    </submittedName>
</protein>
<dbReference type="AlphaFoldDB" id="A0A0E2B4N7"/>
<sequence>MGSSSFYFLWKNQVFIKRISYALLTLITTIVFSFNAEYDLSSAYKMRPGKLSEYASLRISIQETFYFNVSSV</sequence>
<feature type="transmembrane region" description="Helical" evidence="1">
    <location>
        <begin position="20"/>
        <end position="38"/>
    </location>
</feature>
<evidence type="ECO:0000313" key="3">
    <source>
        <dbReference type="Proteomes" id="UP000006253"/>
    </source>
</evidence>
<dbReference type="EMBL" id="AHMY02000034">
    <property type="protein sequence ID" value="EKO16135.1"/>
    <property type="molecule type" value="Genomic_DNA"/>
</dbReference>
<organism evidence="2 3">
    <name type="scientific">Leptospira kirschneri str. H1</name>
    <dbReference type="NCBI Taxonomy" id="1049966"/>
    <lineage>
        <taxon>Bacteria</taxon>
        <taxon>Pseudomonadati</taxon>
        <taxon>Spirochaetota</taxon>
        <taxon>Spirochaetia</taxon>
        <taxon>Leptospirales</taxon>
        <taxon>Leptospiraceae</taxon>
        <taxon>Leptospira</taxon>
    </lineage>
</organism>
<evidence type="ECO:0000256" key="1">
    <source>
        <dbReference type="SAM" id="Phobius"/>
    </source>
</evidence>
<reference evidence="2 3" key="1">
    <citation type="submission" date="2012-10" db="EMBL/GenBank/DDBJ databases">
        <authorList>
            <person name="Harkins D.M."/>
            <person name="Durkin A.S."/>
            <person name="Brinkac L.M."/>
            <person name="Selengut J.D."/>
            <person name="Sanka R."/>
            <person name="DePew J."/>
            <person name="Purushe J."/>
            <person name="Peacock S.J."/>
            <person name="Thaipadungpanit J."/>
            <person name="Wuthiekanun V.W."/>
            <person name="Day N.P."/>
            <person name="Vinetz J.M."/>
            <person name="Sutton G.G."/>
            <person name="Nelson W.C."/>
            <person name="Fouts D.E."/>
        </authorList>
    </citation>
    <scope>NUCLEOTIDE SEQUENCE [LARGE SCALE GENOMIC DNA]</scope>
    <source>
        <strain evidence="2 3">H1</strain>
    </source>
</reference>